<evidence type="ECO:0000259" key="1">
    <source>
        <dbReference type="Pfam" id="PF13847"/>
    </source>
</evidence>
<accession>A0A382KXU2</accession>
<sequence length="128" mass="14489">MRIRFEKTIEGCFPINGRTVIDIGCGSGHYAINLALRGAEQIVGLDFSQEMLNLANWRAHEKKVYQTCSFINADFSDYADKAKFDYSIIMGFMDYVEDPSWVISKVIAVTSQKAFFSFPLRGGVLAWQ</sequence>
<dbReference type="PANTHER" id="PTHR43861">
    <property type="entry name" value="TRANS-ACONITATE 2-METHYLTRANSFERASE-RELATED"/>
    <property type="match status" value="1"/>
</dbReference>
<dbReference type="InterPro" id="IPR025714">
    <property type="entry name" value="Methyltranfer_dom"/>
</dbReference>
<proteinExistence type="predicted"/>
<dbReference type="EMBL" id="UINC01083035">
    <property type="protein sequence ID" value="SVC28345.1"/>
    <property type="molecule type" value="Genomic_DNA"/>
</dbReference>
<dbReference type="Pfam" id="PF13847">
    <property type="entry name" value="Methyltransf_31"/>
    <property type="match status" value="1"/>
</dbReference>
<feature type="domain" description="Methyltransferase" evidence="1">
    <location>
        <begin position="17"/>
        <end position="113"/>
    </location>
</feature>
<dbReference type="InterPro" id="IPR029063">
    <property type="entry name" value="SAM-dependent_MTases_sf"/>
</dbReference>
<dbReference type="SUPFAM" id="SSF53335">
    <property type="entry name" value="S-adenosyl-L-methionine-dependent methyltransferases"/>
    <property type="match status" value="1"/>
</dbReference>
<dbReference type="Gene3D" id="3.40.50.150">
    <property type="entry name" value="Vaccinia Virus protein VP39"/>
    <property type="match status" value="1"/>
</dbReference>
<evidence type="ECO:0000313" key="2">
    <source>
        <dbReference type="EMBL" id="SVC28345.1"/>
    </source>
</evidence>
<name>A0A382KXU2_9ZZZZ</name>
<organism evidence="2">
    <name type="scientific">marine metagenome</name>
    <dbReference type="NCBI Taxonomy" id="408172"/>
    <lineage>
        <taxon>unclassified sequences</taxon>
        <taxon>metagenomes</taxon>
        <taxon>ecological metagenomes</taxon>
    </lineage>
</organism>
<dbReference type="CDD" id="cd02440">
    <property type="entry name" value="AdoMet_MTases"/>
    <property type="match status" value="1"/>
</dbReference>
<feature type="non-terminal residue" evidence="2">
    <location>
        <position position="128"/>
    </location>
</feature>
<reference evidence="2" key="1">
    <citation type="submission" date="2018-05" db="EMBL/GenBank/DDBJ databases">
        <authorList>
            <person name="Lanie J.A."/>
            <person name="Ng W.-L."/>
            <person name="Kazmierczak K.M."/>
            <person name="Andrzejewski T.M."/>
            <person name="Davidsen T.M."/>
            <person name="Wayne K.J."/>
            <person name="Tettelin H."/>
            <person name="Glass J.I."/>
            <person name="Rusch D."/>
            <person name="Podicherti R."/>
            <person name="Tsui H.-C.T."/>
            <person name="Winkler M.E."/>
        </authorList>
    </citation>
    <scope>NUCLEOTIDE SEQUENCE</scope>
</reference>
<protein>
    <recommendedName>
        <fullName evidence="1">Methyltransferase domain-containing protein</fullName>
    </recommendedName>
</protein>
<gene>
    <name evidence="2" type="ORF">METZ01_LOCUS281199</name>
</gene>
<dbReference type="AlphaFoldDB" id="A0A382KXU2"/>